<gene>
    <name evidence="1" type="ORF">HXX08_19600</name>
    <name evidence="2" type="ORF">OZ401_003602</name>
</gene>
<reference evidence="2" key="2">
    <citation type="journal article" date="2024" name="Nature">
        <title>Anoxygenic phototroph of the Chloroflexota uses a type I reaction centre.</title>
        <authorList>
            <person name="Tsuji J.M."/>
            <person name="Shaw N.A."/>
            <person name="Nagashima S."/>
            <person name="Venkiteswaran J.J."/>
            <person name="Schiff S.L."/>
            <person name="Watanabe T."/>
            <person name="Fukui M."/>
            <person name="Hanada S."/>
            <person name="Tank M."/>
            <person name="Neufeld J.D."/>
        </authorList>
    </citation>
    <scope>NUCLEOTIDE SEQUENCE</scope>
    <source>
        <strain evidence="2">L227-S17</strain>
    </source>
</reference>
<keyword evidence="4" id="KW-1185">Reference proteome</keyword>
<dbReference type="Pfam" id="PF05960">
    <property type="entry name" value="DUF885"/>
    <property type="match status" value="1"/>
</dbReference>
<dbReference type="AlphaFoldDB" id="A0A8T7M7R7"/>
<dbReference type="EMBL" id="JACATZ010000003">
    <property type="protein sequence ID" value="NWJ48066.1"/>
    <property type="molecule type" value="Genomic_DNA"/>
</dbReference>
<sequence>MTVTTDNETLETLIDIYIKDLLETFPIVGTACGLHEYDGRLPDTSATTFRNRMLQLKEFRERVRIIGISLDDKESKFDYELLLHCIDKELFSLEEMREHEISPLYYGGLTDVSVYIKRDYAPLEHRLEMVIRHLEKLPKALGQGLENLEMSLSRPALETALEMFKGIITYLEGDVTTQFVELNNATLTAQYTATCQKAIEAINNYIDGLEKRLPLSHNNFAIGAERYRRMLFFGEMVGLPLDELLEVGQRNLRVNQELLRSACQKFAPDLTVQEAMAKMASHHPTPESLIADTTAKLEEVRQFLIEHNIISVPSEVRCIVAETPPFMRWAFAFMDTPGAFEEIATQSYYYITPVESHWTEQQKEEWLTKFDYFTLQDVSIHEAYPGHYLHYMHFKLLNNRLRRLLWSASYSYSFVEGWAHYTEQMMIEEGYGTNDPRYHMAQLSEALLRNCRYIVSIMMHTQGMGVEEATRFFMENAYMEETPAASEARRGTFDPGYLNYTLGKLLILKLREDYKKEKGEAFSLREFHDQLLAYGAPPVPLVKTMLLNNNNSEVL</sequence>
<dbReference type="RefSeq" id="WP_341469911.1">
    <property type="nucleotide sequence ID" value="NZ_CP128400.1"/>
</dbReference>
<dbReference type="InterPro" id="IPR010281">
    <property type="entry name" value="DUF885"/>
</dbReference>
<protein>
    <submittedName>
        <fullName evidence="1">DUF885 domain-containing protein</fullName>
    </submittedName>
</protein>
<evidence type="ECO:0000313" key="3">
    <source>
        <dbReference type="Proteomes" id="UP000521676"/>
    </source>
</evidence>
<evidence type="ECO:0000313" key="1">
    <source>
        <dbReference type="EMBL" id="NWJ48066.1"/>
    </source>
</evidence>
<proteinExistence type="predicted"/>
<dbReference type="Proteomes" id="UP001431572">
    <property type="component" value="Chromosome 2"/>
</dbReference>
<organism evidence="1 3">
    <name type="scientific">Candidatus Chlorohelix allophototropha</name>
    <dbReference type="NCBI Taxonomy" id="3003348"/>
    <lineage>
        <taxon>Bacteria</taxon>
        <taxon>Bacillati</taxon>
        <taxon>Chloroflexota</taxon>
        <taxon>Chloroflexia</taxon>
        <taxon>Candidatus Chloroheliales</taxon>
        <taxon>Candidatus Chloroheliaceae</taxon>
        <taxon>Candidatus Chlorohelix</taxon>
    </lineage>
</organism>
<dbReference type="PANTHER" id="PTHR33361">
    <property type="entry name" value="GLR0591 PROTEIN"/>
    <property type="match status" value="1"/>
</dbReference>
<dbReference type="PANTHER" id="PTHR33361:SF15">
    <property type="entry name" value="DUF885 FAMILY LIPOPROTEIN"/>
    <property type="match status" value="1"/>
</dbReference>
<reference evidence="1 3" key="1">
    <citation type="submission" date="2020-06" db="EMBL/GenBank/DDBJ databases">
        <title>Anoxygenic phototrophic Chloroflexota member uses a Type I reaction center.</title>
        <authorList>
            <person name="Tsuji J.M."/>
            <person name="Shaw N.A."/>
            <person name="Nagashima S."/>
            <person name="Venkiteswaran J."/>
            <person name="Schiff S.L."/>
            <person name="Hanada S."/>
            <person name="Tank M."/>
            <person name="Neufeld J.D."/>
        </authorList>
    </citation>
    <scope>NUCLEOTIDE SEQUENCE [LARGE SCALE GENOMIC DNA]</scope>
    <source>
        <strain evidence="1">L227-S17</strain>
    </source>
</reference>
<evidence type="ECO:0000313" key="2">
    <source>
        <dbReference type="EMBL" id="WJW68007.1"/>
    </source>
</evidence>
<name>A0A8T7M7R7_9CHLR</name>
<accession>A0A8T7M7R7</accession>
<evidence type="ECO:0000313" key="4">
    <source>
        <dbReference type="Proteomes" id="UP001431572"/>
    </source>
</evidence>
<dbReference type="Proteomes" id="UP000521676">
    <property type="component" value="Unassembled WGS sequence"/>
</dbReference>
<dbReference type="EMBL" id="CP128400">
    <property type="protein sequence ID" value="WJW68007.1"/>
    <property type="molecule type" value="Genomic_DNA"/>
</dbReference>